<dbReference type="Pfam" id="PF12661">
    <property type="entry name" value="hEGF"/>
    <property type="match status" value="1"/>
</dbReference>
<dbReference type="InterPro" id="IPR000742">
    <property type="entry name" value="EGF"/>
</dbReference>
<feature type="domain" description="Cadherin" evidence="18">
    <location>
        <begin position="1221"/>
        <end position="1327"/>
    </location>
</feature>
<dbReference type="Gene3D" id="2.60.120.200">
    <property type="match status" value="1"/>
</dbReference>
<dbReference type="FunFam" id="2.60.40.60:FF:000071">
    <property type="entry name" value="FAT atypical cadherin 1"/>
    <property type="match status" value="1"/>
</dbReference>
<evidence type="ECO:0000256" key="4">
    <source>
        <dbReference type="ARBA" id="ARBA00022692"/>
    </source>
</evidence>
<feature type="domain" description="Cadherin" evidence="18">
    <location>
        <begin position="605"/>
        <end position="702"/>
    </location>
</feature>
<comment type="subcellular location">
    <subcellularLocation>
        <location evidence="1">Membrane</location>
        <topology evidence="1">Single-pass type I membrane protein</topology>
    </subcellularLocation>
</comment>
<feature type="domain" description="Cadherin" evidence="18">
    <location>
        <begin position="1753"/>
        <end position="1864"/>
    </location>
</feature>
<evidence type="ECO:0000256" key="10">
    <source>
        <dbReference type="ARBA" id="ARBA00023136"/>
    </source>
</evidence>
<dbReference type="InterPro" id="IPR013320">
    <property type="entry name" value="ConA-like_dom_sf"/>
</dbReference>
<dbReference type="GO" id="GO:0005911">
    <property type="term" value="C:cell-cell junction"/>
    <property type="evidence" value="ECO:0007669"/>
    <property type="project" value="TreeGrafter"/>
</dbReference>
<dbReference type="FunFam" id="2.10.25.10:FF:000172">
    <property type="entry name" value="FAT atypical cadherin 3"/>
    <property type="match status" value="1"/>
</dbReference>
<dbReference type="Pfam" id="PF00028">
    <property type="entry name" value="Cadherin"/>
    <property type="match status" value="21"/>
</dbReference>
<dbReference type="InterPro" id="IPR000152">
    <property type="entry name" value="EGF-type_Asp/Asn_hydroxyl_site"/>
</dbReference>
<feature type="domain" description="EGF-like" evidence="17">
    <location>
        <begin position="2506"/>
        <end position="2544"/>
    </location>
</feature>
<feature type="domain" description="Cadherin" evidence="18">
    <location>
        <begin position="2388"/>
        <end position="2490"/>
    </location>
</feature>
<evidence type="ECO:0000256" key="16">
    <source>
        <dbReference type="SAM" id="Phobius"/>
    </source>
</evidence>
<evidence type="ECO:0000256" key="5">
    <source>
        <dbReference type="ARBA" id="ARBA00022729"/>
    </source>
</evidence>
<dbReference type="Gene3D" id="2.60.40.60">
    <property type="entry name" value="Cadherins"/>
    <property type="match status" value="23"/>
</dbReference>
<evidence type="ECO:0000256" key="6">
    <source>
        <dbReference type="ARBA" id="ARBA00022737"/>
    </source>
</evidence>
<feature type="domain" description="Cadherin" evidence="18">
    <location>
        <begin position="817"/>
        <end position="915"/>
    </location>
</feature>
<evidence type="ECO:0000256" key="11">
    <source>
        <dbReference type="ARBA" id="ARBA00023157"/>
    </source>
</evidence>
<keyword evidence="11 14" id="KW-1015">Disulfide bond</keyword>
<dbReference type="SUPFAM" id="SSF49899">
    <property type="entry name" value="Concanavalin A-like lectins/glucanases"/>
    <property type="match status" value="1"/>
</dbReference>
<feature type="domain" description="Cadherin" evidence="18">
    <location>
        <begin position="1642"/>
        <end position="1752"/>
    </location>
</feature>
<feature type="domain" description="Cadherin" evidence="18">
    <location>
        <begin position="1018"/>
        <end position="1119"/>
    </location>
</feature>
<dbReference type="PROSITE" id="PS01186">
    <property type="entry name" value="EGF_2"/>
    <property type="match status" value="2"/>
</dbReference>
<feature type="compositionally biased region" description="Polar residues" evidence="15">
    <location>
        <begin position="3211"/>
        <end position="3222"/>
    </location>
</feature>
<dbReference type="FunFam" id="2.60.40.60:FF:000024">
    <property type="entry name" value="FAT atypical cadherin 3"/>
    <property type="match status" value="1"/>
</dbReference>
<evidence type="ECO:0000313" key="20">
    <source>
        <dbReference type="Proteomes" id="UP001460270"/>
    </source>
</evidence>
<evidence type="ECO:0000256" key="2">
    <source>
        <dbReference type="ARBA" id="ARBA00022473"/>
    </source>
</evidence>
<evidence type="ECO:0000256" key="14">
    <source>
        <dbReference type="PROSITE-ProRule" id="PRU00076"/>
    </source>
</evidence>
<evidence type="ECO:0000256" key="1">
    <source>
        <dbReference type="ARBA" id="ARBA00004479"/>
    </source>
</evidence>
<dbReference type="SMART" id="SM00112">
    <property type="entry name" value="CA"/>
    <property type="match status" value="21"/>
</dbReference>
<dbReference type="FunFam" id="2.60.40.60:FF:000032">
    <property type="entry name" value="FAT atypical cadherin 1"/>
    <property type="match status" value="1"/>
</dbReference>
<dbReference type="SMART" id="SM00179">
    <property type="entry name" value="EGF_CA"/>
    <property type="match status" value="3"/>
</dbReference>
<dbReference type="Pfam" id="PF00008">
    <property type="entry name" value="EGF"/>
    <property type="match status" value="1"/>
</dbReference>
<feature type="compositionally biased region" description="Polar residues" evidence="15">
    <location>
        <begin position="3169"/>
        <end position="3187"/>
    </location>
</feature>
<evidence type="ECO:0000256" key="15">
    <source>
        <dbReference type="SAM" id="MobiDB-lite"/>
    </source>
</evidence>
<dbReference type="InterPro" id="IPR015919">
    <property type="entry name" value="Cadherin-like_sf"/>
</dbReference>
<feature type="disulfide bond" evidence="14">
    <location>
        <begin position="2722"/>
        <end position="2731"/>
    </location>
</feature>
<sequence length="3222" mass="353267">MSGSLMHELSLSTWTYLTNLSQTSGIGAKVSKQLLSEIECLNPVFFSSDTYIFTVTPVCVIPVDSSFLFHSFLMGNLPRCTNINYFKQFKAVIGFQKNTCNKFRASHTRKARVIIENCRREEQAEPWLMNELSVVVSDGGPNPRQTTVWVMVQVIDENDNKPTFSEKVYQVKLPERDRKKKGEPIYRVFAHDRDEGPNADLSYSIVDGNEDGKFFIDPKTAVVSSRKAFTAGSYDILTIKATDNGRPQKSSTARLHIEWIRRPAPLSSPLLFDETFYNFTVMENDKVSEIVGVVSLQHTSPPLWFDITGPRFFREMFCILHSACGRNCSSEGGNTESVFDVDKAVGTIVIARPLDAEQRSFYNLTVTATDGTNTAATQVHITVMDNNDNAPVFSQPTYDITISEDTPPDSEVVQVLASDRDEHHKLTYSLQSAIDPSSLRLFRINPTQGTIYTTQRLDHEACAQHILTVMVKDQEFPYRKNLARVLVEVEDINDHVPIFTSALYEGSVYESAAMGSAVVQVTALDKDKGQNAELHYSIEAGNTGNAFHIEPVLGIITLARDLDLSSIGHYILTVRVTDNGSPPLSTTTVVRISVTLSDNAGPKFPQPEYQAEITENAAIGTSVITINAVSQSTLTYNIKLGNANHVFQINQYSGVITTQKTLDYETKPSYTLIIQAANMAGMATNVTVIIHVVDENDNQPVFQQLHYRGSISEAASINSVVLNSDNSPLVIKATDADRNQNAVLIYQIVEDTAKMFFTVDSGTGSIRTIANLDHETISSFNFHVHVRDNGKPQLTADSPTEVTIQVIDTNDSPPRFTQSAYEAVLLLPTYVGVEALQVSAVDPDKDVPTELTYMLTDGVLEHFAIKPSSGVIVVKNNNFSKERFRFSVKVSDGKFSSTALVTILVKEALDSGLSFSQSIYTSSIQENVSNITKVAVVNAIGNRLNEPLKYTLLNAGTRFRIRPTSGVIQTTGIPFDREEQEFYELVVEAKREHDRLHVARVLVRVQVEDINDNAPVFVGLPYYAAVQVEAEPGSHIFKVMAVDGDKGINGEVSYYLKDDHGHFEINRHTGTLSLKRAFESDLSNVEYQMVIFARDGGYPPLSTSVEFPITVVNKAMPVFDKPFYTVSVNEDISIHTPILGINATSPEGQNIIYTIVDGDPSLQFDIGFDTGVISVIHSLDYEEASSYRLTVRATDYLTSARAEVDVDIIVLDVNDNPPSFQKMFYKVVLSESAMIGTPALQVIATDKDSEKNNIIRYQIFSKEHNSTDYFHIDSSSGLILTARMLDHELVQQYNFIVRATDNGFPPLSSEVSVIVVVNDLNDNPPVFHQLLYEAYVNELAPRGHFVTCVQASDADSSDFDKLEYSILSGNEKMNFVMDKRTGIITLSSHRKQRMDPVYSLNVSVSDGVFTSTAQVHVKVLGANLFSPVFEQNRYEAEIRENSPTGTRVIQVKATDADPGLYGQILYSFVNDIGRDQFSIDSNGQILTLEKLDREDPSNKNIILTIAAQDSGGRASFCTVQVTLLDENDCVPRFQATEYRASVKSDVAKGHLVTQIQAFDEDAGLNAKVTYSLYSEAHVPVVDILEIDPDNGWMVTKGSFSHLRNSVLSFFVKAVDGGNPVRHSLVSVYIHVLSPDSLIPSFTQQQFQFTTPEDTPIGSVIGKVHVNTPPGHASLTVTFALVNGEMGENNQDGVFVVEKDTGAIKLDKPLDHEIVKGYHFKVSATVQQAKLDSVTSVDVEIKVLDLNDNKPAFDANNYEATVMEGMSIGTKIIQVHAVDLDSGANGQVTYSLGNLIQSELDFLLETFSIDTNTGWISTRKDLDHETNPSYTFTVIAADLGEVVSLSSTTTVTVAVSDINDNPPRFMEQHYFGTVQESDPPGQVVAVLNTRDDDSSAVNRQVSYHIIGGNYRGVFALGLVQGEWKMYVKGPLDREDRNLYVINVTASDGFFVSQATVEVSVTDTNDNSPICDQAVYSTSVLEDVPVNSVVLRVVATDADVGISAWIQYSLHGPGSQDFSIDPDTGDIKLMVNLDREVTPAYRLVAKATDGGGHFCTSDVLLTVSDVNDNPPLFTLPHYTASVYEDTAPRALLTRIQAIDPDQAGPGRTVVYSLSDSAEGSFSIEKSSGIVVLERVLDREVQSSYQITVRASDQGTPRPLSSLVNVTITVLDINDNPPVFERRDQLATVPEDVGVGTEVLRVYAASKDIGTNAEITYSIRSGNEHGKFHIHPLTGAILVAQPLDYETCRDFFLTVEARDGGTPPLSAITTVNINLTDVNDNAPIFSRDVYSSVVSEDAAIGEAVVQLVAEDVDSQMNGAVLYSIVSGDRENHFFIDLLSGVIKVNKQLDRETVPTYTLAVRALDSGAPPLSSTVTVTIDISDINDNAPAFSPANVTAVIQENKPIGTSIIQLSVVDLDSSHNGPPFDFHILSGNEGGEFVLDRDGTLTANQVFRRDLATEYVLHIKCEQSITLDSHNLATYSTPRVSFVSPRFHRTSRCTCTDASCAVLSEQCEEQNCPADMQCISIEATRGRYACQCPPGKLGECSGQSSLSFSGNSYIKYKVTDRLQTELKLSLRIRTLQNKGIIMYTHTEPCTVLKVQHPSSRGLVVSQKDPRVLEGFQGCLDSVMLNNNELPLQNKRSRYAEVVGLTELKLGCILYPDPCGTQPCRNGGSCTTLPSGGFSCTCSPQYTGGRCELEITACVPNPCQNGGVCKTIGNAFLCSCRRGFKGLTCQEDVNECDRSNPDGECENGGVCVNTHGSFYCNCTSGFVGQRCSLRPVVVPDMQAGHAMVGKEELIGIAVVLFVIVTLIILFIAFRKKVFQKNYSRNNLSLVQDPATAALLNKANGVQFKTLHCGVGDPLNLYAEPTMVGVGGIIGPPQVPVRPMAYTPCSRFKVQDDPRSTLEKMVDGRTVEQTEMSTFHPESPRFLTGTTRRGVVVCSVAPNLPPVSPCRSDCDSLRKSPWDSDEEEVTCFSGSNKGSNSEVQSLSSFQSDSCDDNASIVTVIRLVNDAVDTIESEVSVMDQGQNYNRAYHWDTSDWMPNTRLSDIEEAPGYEAVPTNDTNSSRGNPSPAPGLTNSSSQLTGSARELESDYYLGGYDIDSDYPPPHDEDLFSGDQLPVPLPNQAAEDYPESYTHISNSQEAGSKENTLGFHPSQYLPPHQLPLGDRTPSQNEDLSIGASSTSDVSNPCAADSETNSERDSMEELRRGVTITTESQQQTEV</sequence>
<evidence type="ECO:0000259" key="18">
    <source>
        <dbReference type="PROSITE" id="PS50268"/>
    </source>
</evidence>
<dbReference type="CDD" id="cd00054">
    <property type="entry name" value="EGF_CA"/>
    <property type="match status" value="3"/>
</dbReference>
<dbReference type="GO" id="GO:0007156">
    <property type="term" value="P:homophilic cell adhesion via plasma membrane adhesion molecules"/>
    <property type="evidence" value="ECO:0007669"/>
    <property type="project" value="InterPro"/>
</dbReference>
<dbReference type="SMART" id="SM00181">
    <property type="entry name" value="EGF"/>
    <property type="match status" value="4"/>
</dbReference>
<comment type="caution">
    <text evidence="14">Lacks conserved residue(s) required for the propagation of feature annotation.</text>
</comment>
<keyword evidence="8" id="KW-0130">Cell adhesion</keyword>
<dbReference type="PROSITE" id="PS00010">
    <property type="entry name" value="ASX_HYDROXYL"/>
    <property type="match status" value="1"/>
</dbReference>
<dbReference type="FunFam" id="2.60.40.60:FF:000084">
    <property type="entry name" value="FAT atypical cadherin 3"/>
    <property type="match status" value="1"/>
</dbReference>
<evidence type="ECO:0008006" key="21">
    <source>
        <dbReference type="Google" id="ProtNLM"/>
    </source>
</evidence>
<feature type="region of interest" description="Disordered" evidence="15">
    <location>
        <begin position="3054"/>
        <end position="3084"/>
    </location>
</feature>
<feature type="domain" description="Cadherin" evidence="18">
    <location>
        <begin position="1328"/>
        <end position="1429"/>
    </location>
</feature>
<protein>
    <recommendedName>
        <fullName evidence="21">FAT atypical cadherin 3a</fullName>
    </recommendedName>
</protein>
<feature type="compositionally biased region" description="Polar residues" evidence="15">
    <location>
        <begin position="3135"/>
        <end position="3148"/>
    </location>
</feature>
<dbReference type="FunFam" id="2.60.40.60:FF:000026">
    <property type="entry name" value="FAT atypical cadherin 1"/>
    <property type="match status" value="2"/>
</dbReference>
<feature type="domain" description="Cadherin" evidence="18">
    <location>
        <begin position="2178"/>
        <end position="2282"/>
    </location>
</feature>
<dbReference type="PRINTS" id="PR00205">
    <property type="entry name" value="CADHERIN"/>
</dbReference>
<feature type="domain" description="Cadherin" evidence="18">
    <location>
        <begin position="1865"/>
        <end position="1969"/>
    </location>
</feature>
<dbReference type="FunFam" id="2.60.40.60:FF:000061">
    <property type="entry name" value="FAT atypical cadherin 3"/>
    <property type="match status" value="2"/>
</dbReference>
<dbReference type="FunFam" id="2.10.25.10:FF:000095">
    <property type="entry name" value="Notch, isoform B"/>
    <property type="match status" value="1"/>
</dbReference>
<feature type="domain" description="Cadherin" evidence="18">
    <location>
        <begin position="703"/>
        <end position="816"/>
    </location>
</feature>
<keyword evidence="10 16" id="KW-0472">Membrane</keyword>
<keyword evidence="3 14" id="KW-0245">EGF-like domain</keyword>
<dbReference type="SUPFAM" id="SSF57196">
    <property type="entry name" value="EGF/Laminin"/>
    <property type="match status" value="3"/>
</dbReference>
<dbReference type="GO" id="GO:0043005">
    <property type="term" value="C:neuron projection"/>
    <property type="evidence" value="ECO:0007669"/>
    <property type="project" value="UniProtKB-ARBA"/>
</dbReference>
<dbReference type="PANTHER" id="PTHR24025">
    <property type="entry name" value="DESMOGLEIN FAMILY MEMBER"/>
    <property type="match status" value="1"/>
</dbReference>
<evidence type="ECO:0000313" key="19">
    <source>
        <dbReference type="EMBL" id="KAK7882852.1"/>
    </source>
</evidence>
<feature type="domain" description="EGF-like" evidence="17">
    <location>
        <begin position="2734"/>
        <end position="2774"/>
    </location>
</feature>
<evidence type="ECO:0000256" key="13">
    <source>
        <dbReference type="PROSITE-ProRule" id="PRU00043"/>
    </source>
</evidence>
<dbReference type="FunFam" id="2.60.40.60:FF:000058">
    <property type="entry name" value="FAT atypical cadherin 3"/>
    <property type="match status" value="1"/>
</dbReference>
<dbReference type="GO" id="GO:0005509">
    <property type="term" value="F:calcium ion binding"/>
    <property type="evidence" value="ECO:0007669"/>
    <property type="project" value="UniProtKB-UniRule"/>
</dbReference>
<dbReference type="FunFam" id="2.60.40.60:FF:000052">
    <property type="entry name" value="FAT atypical cadherin 1"/>
    <property type="match status" value="1"/>
</dbReference>
<dbReference type="PROSITE" id="PS00022">
    <property type="entry name" value="EGF_1"/>
    <property type="match status" value="3"/>
</dbReference>
<dbReference type="FunFam" id="2.60.40.60:FF:000021">
    <property type="entry name" value="FAT atypical cadherin 1"/>
    <property type="match status" value="3"/>
</dbReference>
<dbReference type="FunFam" id="2.60.40.60:FF:000053">
    <property type="entry name" value="FAT atypical cadherin 3"/>
    <property type="match status" value="1"/>
</dbReference>
<dbReference type="GO" id="GO:0048646">
    <property type="term" value="P:anatomical structure formation involved in morphogenesis"/>
    <property type="evidence" value="ECO:0007669"/>
    <property type="project" value="UniProtKB-ARBA"/>
</dbReference>
<feature type="domain" description="Cadherin" evidence="18">
    <location>
        <begin position="916"/>
        <end position="1017"/>
    </location>
</feature>
<keyword evidence="9 16" id="KW-1133">Transmembrane helix</keyword>
<dbReference type="InterPro" id="IPR050971">
    <property type="entry name" value="Cadherin-domain_protein"/>
</dbReference>
<dbReference type="Proteomes" id="UP001460270">
    <property type="component" value="Unassembled WGS sequence"/>
</dbReference>
<keyword evidence="12" id="KW-0325">Glycoprotein</keyword>
<dbReference type="GO" id="GO:0048667">
    <property type="term" value="P:cell morphogenesis involved in neuron differentiation"/>
    <property type="evidence" value="ECO:0007669"/>
    <property type="project" value="UniProtKB-ARBA"/>
</dbReference>
<keyword evidence="7 13" id="KW-0106">Calcium</keyword>
<feature type="domain" description="Cadherin" evidence="18">
    <location>
        <begin position="1120"/>
        <end position="1220"/>
    </location>
</feature>
<organism evidence="19 20">
    <name type="scientific">Mugilogobius chulae</name>
    <name type="common">yellowstripe goby</name>
    <dbReference type="NCBI Taxonomy" id="88201"/>
    <lineage>
        <taxon>Eukaryota</taxon>
        <taxon>Metazoa</taxon>
        <taxon>Chordata</taxon>
        <taxon>Craniata</taxon>
        <taxon>Vertebrata</taxon>
        <taxon>Euteleostomi</taxon>
        <taxon>Actinopterygii</taxon>
        <taxon>Neopterygii</taxon>
        <taxon>Teleostei</taxon>
        <taxon>Neoteleostei</taxon>
        <taxon>Acanthomorphata</taxon>
        <taxon>Gobiaria</taxon>
        <taxon>Gobiiformes</taxon>
        <taxon>Gobioidei</taxon>
        <taxon>Gobiidae</taxon>
        <taxon>Gobionellinae</taxon>
        <taxon>Mugilogobius</taxon>
    </lineage>
</organism>
<dbReference type="PROSITE" id="PS50268">
    <property type="entry name" value="CADHERIN_2"/>
    <property type="match status" value="23"/>
</dbReference>
<dbReference type="EMBL" id="JBBPFD010000021">
    <property type="protein sequence ID" value="KAK7882852.1"/>
    <property type="molecule type" value="Genomic_DNA"/>
</dbReference>
<dbReference type="FunFam" id="2.60.40.60:FF:000041">
    <property type="entry name" value="FAT atypical cadherin 1"/>
    <property type="match status" value="1"/>
</dbReference>
<evidence type="ECO:0000256" key="3">
    <source>
        <dbReference type="ARBA" id="ARBA00022536"/>
    </source>
</evidence>
<dbReference type="Gene3D" id="2.10.25.10">
    <property type="entry name" value="Laminin"/>
    <property type="match status" value="3"/>
</dbReference>
<dbReference type="GO" id="GO:0016358">
    <property type="term" value="P:dendrite development"/>
    <property type="evidence" value="ECO:0007669"/>
    <property type="project" value="UniProtKB-ARBA"/>
</dbReference>
<feature type="region of interest" description="Disordered" evidence="15">
    <location>
        <begin position="3096"/>
        <end position="3222"/>
    </location>
</feature>
<feature type="domain" description="Cadherin" evidence="18">
    <location>
        <begin position="394"/>
        <end position="499"/>
    </location>
</feature>
<keyword evidence="6" id="KW-0677">Repeat</keyword>
<dbReference type="InterPro" id="IPR002126">
    <property type="entry name" value="Cadherin-like_dom"/>
</dbReference>
<evidence type="ECO:0000259" key="17">
    <source>
        <dbReference type="PROSITE" id="PS50026"/>
    </source>
</evidence>
<feature type="domain" description="Cadherin" evidence="18">
    <location>
        <begin position="273"/>
        <end position="393"/>
    </location>
</feature>
<name>A0AAW0MUN8_9GOBI</name>
<dbReference type="FunFam" id="2.60.40.60:FF:000165">
    <property type="entry name" value="FAT atypical cadherin 3"/>
    <property type="match status" value="1"/>
</dbReference>
<accession>A0AAW0MUN8</accession>
<dbReference type="PROSITE" id="PS01187">
    <property type="entry name" value="EGF_CA"/>
    <property type="match status" value="1"/>
</dbReference>
<keyword evidence="20" id="KW-1185">Reference proteome</keyword>
<feature type="domain" description="Cadherin" evidence="18">
    <location>
        <begin position="1430"/>
        <end position="1533"/>
    </location>
</feature>
<dbReference type="FunFam" id="2.60.40.60:FF:000051">
    <property type="entry name" value="FAT atypical cadherin 1"/>
    <property type="match status" value="1"/>
</dbReference>
<dbReference type="SUPFAM" id="SSF49313">
    <property type="entry name" value="Cadherin-like"/>
    <property type="match status" value="22"/>
</dbReference>
<dbReference type="GO" id="GO:0005886">
    <property type="term" value="C:plasma membrane"/>
    <property type="evidence" value="ECO:0007669"/>
    <property type="project" value="InterPro"/>
</dbReference>
<evidence type="ECO:0000256" key="12">
    <source>
        <dbReference type="ARBA" id="ARBA00023180"/>
    </source>
</evidence>
<dbReference type="InterPro" id="IPR013032">
    <property type="entry name" value="EGF-like_CS"/>
</dbReference>
<evidence type="ECO:0000256" key="8">
    <source>
        <dbReference type="ARBA" id="ARBA00022889"/>
    </source>
</evidence>
<gene>
    <name evidence="19" type="ORF">WMY93_029026</name>
</gene>
<feature type="domain" description="Cadherin" evidence="18">
    <location>
        <begin position="165"/>
        <end position="271"/>
    </location>
</feature>
<dbReference type="PROSITE" id="PS00232">
    <property type="entry name" value="CADHERIN_1"/>
    <property type="match status" value="9"/>
</dbReference>
<dbReference type="FunFam" id="2.60.40.60:FF:000059">
    <property type="entry name" value="FAT atypical cadherin 3"/>
    <property type="match status" value="1"/>
</dbReference>
<feature type="domain" description="Cadherin" evidence="18">
    <location>
        <begin position="500"/>
        <end position="604"/>
    </location>
</feature>
<feature type="domain" description="Cadherin" evidence="18">
    <location>
        <begin position="1534"/>
        <end position="1641"/>
    </location>
</feature>
<reference evidence="20" key="1">
    <citation type="submission" date="2024-04" db="EMBL/GenBank/DDBJ databases">
        <title>Salinicola lusitanus LLJ914,a marine bacterium isolated from the Okinawa Trough.</title>
        <authorList>
            <person name="Li J."/>
        </authorList>
    </citation>
    <scope>NUCLEOTIDE SEQUENCE [LARGE SCALE GENOMIC DNA]</scope>
</reference>
<feature type="compositionally biased region" description="Polar residues" evidence="15">
    <location>
        <begin position="3059"/>
        <end position="3068"/>
    </location>
</feature>
<dbReference type="PANTHER" id="PTHR24025:SF23">
    <property type="entry name" value="NEURAL-CADHERIN"/>
    <property type="match status" value="1"/>
</dbReference>
<evidence type="ECO:0000256" key="9">
    <source>
        <dbReference type="ARBA" id="ARBA00022989"/>
    </source>
</evidence>
<dbReference type="GO" id="GO:0001764">
    <property type="term" value="P:neuron migration"/>
    <property type="evidence" value="ECO:0007669"/>
    <property type="project" value="UniProtKB-ARBA"/>
</dbReference>
<dbReference type="InterPro" id="IPR001881">
    <property type="entry name" value="EGF-like_Ca-bd_dom"/>
</dbReference>
<feature type="domain" description="EGF-like" evidence="17">
    <location>
        <begin position="2657"/>
        <end position="2694"/>
    </location>
</feature>
<keyword evidence="2" id="KW-0217">Developmental protein</keyword>
<feature type="domain" description="Cadherin" evidence="18">
    <location>
        <begin position="131"/>
        <end position="164"/>
    </location>
</feature>
<evidence type="ECO:0000256" key="7">
    <source>
        <dbReference type="ARBA" id="ARBA00022837"/>
    </source>
</evidence>
<dbReference type="FunFam" id="2.60.40.60:FF:000033">
    <property type="entry name" value="FAT atypical cadherin 1"/>
    <property type="match status" value="1"/>
</dbReference>
<feature type="disulfide bond" evidence="14">
    <location>
        <begin position="2764"/>
        <end position="2773"/>
    </location>
</feature>
<dbReference type="InterPro" id="IPR020894">
    <property type="entry name" value="Cadherin_CS"/>
</dbReference>
<feature type="domain" description="EGF-like" evidence="17">
    <location>
        <begin position="2696"/>
        <end position="2732"/>
    </location>
</feature>
<dbReference type="InterPro" id="IPR018097">
    <property type="entry name" value="EGF_Ca-bd_CS"/>
</dbReference>
<dbReference type="PROSITE" id="PS50026">
    <property type="entry name" value="EGF_3"/>
    <property type="match status" value="4"/>
</dbReference>
<comment type="caution">
    <text evidence="19">The sequence shown here is derived from an EMBL/GenBank/DDBJ whole genome shotgun (WGS) entry which is preliminary data.</text>
</comment>
<dbReference type="GO" id="GO:0009887">
    <property type="term" value="P:animal organ morphogenesis"/>
    <property type="evidence" value="ECO:0007669"/>
    <property type="project" value="UniProtKB-ARBA"/>
</dbReference>
<keyword evidence="4 16" id="KW-0812">Transmembrane</keyword>
<feature type="transmembrane region" description="Helical" evidence="16">
    <location>
        <begin position="2795"/>
        <end position="2815"/>
    </location>
</feature>
<dbReference type="FunFam" id="2.60.40.60:FF:000065">
    <property type="entry name" value="FAT atypical cadherin 1"/>
    <property type="match status" value="1"/>
</dbReference>
<dbReference type="CDD" id="cd11304">
    <property type="entry name" value="Cadherin_repeat"/>
    <property type="match status" value="23"/>
</dbReference>
<feature type="domain" description="Cadherin" evidence="18">
    <location>
        <begin position="2283"/>
        <end position="2387"/>
    </location>
</feature>
<feature type="compositionally biased region" description="Polar residues" evidence="15">
    <location>
        <begin position="3075"/>
        <end position="3084"/>
    </location>
</feature>
<feature type="domain" description="Cadherin" evidence="18">
    <location>
        <begin position="2072"/>
        <end position="2177"/>
    </location>
</feature>
<dbReference type="FunFam" id="2.60.40.60:FF:000013">
    <property type="entry name" value="Cadherin EGF LAG seven-pass G-type receptor"/>
    <property type="match status" value="2"/>
</dbReference>
<feature type="compositionally biased region" description="Basic and acidic residues" evidence="15">
    <location>
        <begin position="3197"/>
        <end position="3208"/>
    </location>
</feature>
<feature type="disulfide bond" evidence="14">
    <location>
        <begin position="2684"/>
        <end position="2693"/>
    </location>
</feature>
<keyword evidence="5" id="KW-0732">Signal</keyword>
<feature type="domain" description="Cadherin" evidence="18">
    <location>
        <begin position="1970"/>
        <end position="2071"/>
    </location>
</feature>
<proteinExistence type="predicted"/>